<evidence type="ECO:0000313" key="2">
    <source>
        <dbReference type="EMBL" id="UWZ51860.1"/>
    </source>
</evidence>
<evidence type="ECO:0000313" key="3">
    <source>
        <dbReference type="Proteomes" id="UP001058003"/>
    </source>
</evidence>
<keyword evidence="1" id="KW-0732">Signal</keyword>
<proteinExistence type="predicted"/>
<dbReference type="EMBL" id="CP073767">
    <property type="protein sequence ID" value="UWZ51860.1"/>
    <property type="molecule type" value="Genomic_DNA"/>
</dbReference>
<sequence length="381" mass="39489">MRRRYVLLAVLVLGLAGCGSSGSAKAGASAAPSKAPPPKVPGKLLVMAGNGLKLLTQEADGHLSSASAELSAVDEYEVAADHRTIAYRKGGVIGVRDLADGTDKQLAKDSATNKLCLRISPDAKRISYRRVEDLVVVDLAGKVTVLDKIRKEKYSIGGVGSATTASSELTCGEWLDATHVTFDRRKSMPQSITVDITATSPVVDADTTTVAVLGGRSPKLLDSPGMWHPTATCGNWVAANNGTNKDALHLRQRTGDGDVAKTGFFAGADVALPGTAGSTHAVVFVPGSCRPLLYTVEPRTFQAIDPATRAVTATPAVTLPSGGSKVRVYDDPAIWQPAPNPQALAVAVDKQIAIVDVQAGTVGLVPADGLDAASLVVAWLP</sequence>
<evidence type="ECO:0008006" key="4">
    <source>
        <dbReference type="Google" id="ProtNLM"/>
    </source>
</evidence>
<dbReference type="KEGG" id="daur:Daura_34820"/>
<name>A0A9Q9ICG9_9ACTN</name>
<gene>
    <name evidence="2" type="ORF">Daura_34820</name>
</gene>
<accession>A0A9Q9ICG9</accession>
<dbReference type="AlphaFoldDB" id="A0A9Q9ICG9"/>
<feature type="chain" id="PRO_5040113416" description="Lipoprotein" evidence="1">
    <location>
        <begin position="27"/>
        <end position="381"/>
    </location>
</feature>
<feature type="signal peptide" evidence="1">
    <location>
        <begin position="1"/>
        <end position="26"/>
    </location>
</feature>
<keyword evidence="3" id="KW-1185">Reference proteome</keyword>
<dbReference type="PROSITE" id="PS51257">
    <property type="entry name" value="PROKAR_LIPOPROTEIN"/>
    <property type="match status" value="1"/>
</dbReference>
<evidence type="ECO:0000256" key="1">
    <source>
        <dbReference type="SAM" id="SignalP"/>
    </source>
</evidence>
<dbReference type="Proteomes" id="UP001058003">
    <property type="component" value="Chromosome"/>
</dbReference>
<dbReference type="RefSeq" id="WP_156090234.1">
    <property type="nucleotide sequence ID" value="NZ_CP073767.1"/>
</dbReference>
<organism evidence="2 3">
    <name type="scientific">Dactylosporangium aurantiacum</name>
    <dbReference type="NCBI Taxonomy" id="35754"/>
    <lineage>
        <taxon>Bacteria</taxon>
        <taxon>Bacillati</taxon>
        <taxon>Actinomycetota</taxon>
        <taxon>Actinomycetes</taxon>
        <taxon>Micromonosporales</taxon>
        <taxon>Micromonosporaceae</taxon>
        <taxon>Dactylosporangium</taxon>
    </lineage>
</organism>
<dbReference type="SUPFAM" id="SSF82171">
    <property type="entry name" value="DPP6 N-terminal domain-like"/>
    <property type="match status" value="1"/>
</dbReference>
<reference evidence="2" key="1">
    <citation type="submission" date="2021-04" db="EMBL/GenBank/DDBJ databases">
        <title>Dactylosporangium aurantiacum NRRL B-8018 full assembly.</title>
        <authorList>
            <person name="Hartkoorn R.C."/>
            <person name="Beaudoing E."/>
            <person name="Hot D."/>
        </authorList>
    </citation>
    <scope>NUCLEOTIDE SEQUENCE</scope>
    <source>
        <strain evidence="2">NRRL B-8018</strain>
    </source>
</reference>
<protein>
    <recommendedName>
        <fullName evidence="4">Lipoprotein</fullName>
    </recommendedName>
</protein>